<dbReference type="AlphaFoldDB" id="A0A3P7PBG1"/>
<accession>A0A3P7PBG1</accession>
<dbReference type="Gene3D" id="2.60.40.640">
    <property type="match status" value="1"/>
</dbReference>
<sequence>MVENFGVANQYLHQLTLKLFNGRVIPDKILYGIVYFDAKDSMRVNRIKIKGNGTMLKTITHKKETSQPEVPTNTFTKEVVTSGSSGTRNQNNYNALTRDFSGSDLYERLNCPVDLHEGDENLKPFNGPINLKPGTHAIPFAVRIPASTNPTITYERDRKKMGHAKVQLL</sequence>
<reference evidence="1 2" key="1">
    <citation type="submission" date="2018-11" db="EMBL/GenBank/DDBJ databases">
        <authorList>
            <consortium name="Pathogen Informatics"/>
        </authorList>
    </citation>
    <scope>NUCLEOTIDE SEQUENCE [LARGE SCALE GENOMIC DNA]</scope>
</reference>
<protein>
    <submittedName>
        <fullName evidence="1">Uncharacterized protein</fullName>
    </submittedName>
</protein>
<dbReference type="OrthoDB" id="6251420at2759"/>
<evidence type="ECO:0000313" key="2">
    <source>
        <dbReference type="Proteomes" id="UP000281553"/>
    </source>
</evidence>
<keyword evidence="2" id="KW-1185">Reference proteome</keyword>
<organism evidence="1 2">
    <name type="scientific">Dibothriocephalus latus</name>
    <name type="common">Fish tapeworm</name>
    <name type="synonym">Diphyllobothrium latum</name>
    <dbReference type="NCBI Taxonomy" id="60516"/>
    <lineage>
        <taxon>Eukaryota</taxon>
        <taxon>Metazoa</taxon>
        <taxon>Spiralia</taxon>
        <taxon>Lophotrochozoa</taxon>
        <taxon>Platyhelminthes</taxon>
        <taxon>Cestoda</taxon>
        <taxon>Eucestoda</taxon>
        <taxon>Diphyllobothriidea</taxon>
        <taxon>Diphyllobothriidae</taxon>
        <taxon>Dibothriocephalus</taxon>
    </lineage>
</organism>
<name>A0A3P7PBG1_DIBLA</name>
<proteinExistence type="predicted"/>
<evidence type="ECO:0000313" key="1">
    <source>
        <dbReference type="EMBL" id="VDN15316.1"/>
    </source>
</evidence>
<dbReference type="EMBL" id="UYRU01062102">
    <property type="protein sequence ID" value="VDN15316.1"/>
    <property type="molecule type" value="Genomic_DNA"/>
</dbReference>
<gene>
    <name evidence="1" type="ORF">DILT_LOCUS11147</name>
</gene>
<dbReference type="Proteomes" id="UP000281553">
    <property type="component" value="Unassembled WGS sequence"/>
</dbReference>
<dbReference type="InterPro" id="IPR014752">
    <property type="entry name" value="Arrestin-like_C"/>
</dbReference>